<keyword evidence="4" id="KW-1185">Reference proteome</keyword>
<feature type="signal peptide" evidence="2">
    <location>
        <begin position="1"/>
        <end position="24"/>
    </location>
</feature>
<dbReference type="Gramene" id="Psat6g048880.1">
    <property type="protein sequence ID" value="Psat6g048880.1.cds"/>
    <property type="gene ID" value="Psat6g048880"/>
</dbReference>
<dbReference type="InterPro" id="IPR040361">
    <property type="entry name" value="TPD1"/>
</dbReference>
<dbReference type="Pfam" id="PF24068">
    <property type="entry name" value="TPD1_C"/>
    <property type="match status" value="1"/>
</dbReference>
<name>A0A9D5A4A0_PEA</name>
<dbReference type="OrthoDB" id="600752at2759"/>
<sequence>MENTFKFLISIIFFTLVIKESCSCALNSLQIVQVNTGALVQGKPVWKVSVINNCNCGQSQILLSCRGFQTVLRIDPLVLKVEGDNCLLFNGHLLSYKDIDAFEYAWDTSFVFAPVSAVTSPPPCYSSE</sequence>
<evidence type="ECO:0000256" key="1">
    <source>
        <dbReference type="ARBA" id="ARBA00022729"/>
    </source>
</evidence>
<dbReference type="PANTHER" id="PTHR33184:SF11">
    <property type="entry name" value="BETA-1,3-N-ACETYLGLUCOSAMINYLTRANSFERASE FAMILY PROTEIN"/>
    <property type="match status" value="1"/>
</dbReference>
<organism evidence="3 4">
    <name type="scientific">Pisum sativum</name>
    <name type="common">Garden pea</name>
    <name type="synonym">Lathyrus oleraceus</name>
    <dbReference type="NCBI Taxonomy" id="3888"/>
    <lineage>
        <taxon>Eukaryota</taxon>
        <taxon>Viridiplantae</taxon>
        <taxon>Streptophyta</taxon>
        <taxon>Embryophyta</taxon>
        <taxon>Tracheophyta</taxon>
        <taxon>Spermatophyta</taxon>
        <taxon>Magnoliopsida</taxon>
        <taxon>eudicotyledons</taxon>
        <taxon>Gunneridae</taxon>
        <taxon>Pentapetalae</taxon>
        <taxon>rosids</taxon>
        <taxon>fabids</taxon>
        <taxon>Fabales</taxon>
        <taxon>Fabaceae</taxon>
        <taxon>Papilionoideae</taxon>
        <taxon>50 kb inversion clade</taxon>
        <taxon>NPAAA clade</taxon>
        <taxon>Hologalegina</taxon>
        <taxon>IRL clade</taxon>
        <taxon>Fabeae</taxon>
        <taxon>Lathyrus</taxon>
    </lineage>
</organism>
<reference evidence="3 4" key="1">
    <citation type="journal article" date="2022" name="Nat. Genet.">
        <title>Improved pea reference genome and pan-genome highlight genomic features and evolutionary characteristics.</title>
        <authorList>
            <person name="Yang T."/>
            <person name="Liu R."/>
            <person name="Luo Y."/>
            <person name="Hu S."/>
            <person name="Wang D."/>
            <person name="Wang C."/>
            <person name="Pandey M.K."/>
            <person name="Ge S."/>
            <person name="Xu Q."/>
            <person name="Li N."/>
            <person name="Li G."/>
            <person name="Huang Y."/>
            <person name="Saxena R.K."/>
            <person name="Ji Y."/>
            <person name="Li M."/>
            <person name="Yan X."/>
            <person name="He Y."/>
            <person name="Liu Y."/>
            <person name="Wang X."/>
            <person name="Xiang C."/>
            <person name="Varshney R.K."/>
            <person name="Ding H."/>
            <person name="Gao S."/>
            <person name="Zong X."/>
        </authorList>
    </citation>
    <scope>NUCLEOTIDE SEQUENCE [LARGE SCALE GENOMIC DNA]</scope>
    <source>
        <strain evidence="3 4">cv. Zhongwan 6</strain>
    </source>
</reference>
<dbReference type="Gramene" id="PSAT_LOCUS25600_t1">
    <property type="protein sequence ID" value="CAL5206768.1"/>
    <property type="gene ID" value="PSAT_LOCUS25600"/>
</dbReference>
<accession>A0A9D5A4A0</accession>
<keyword evidence="1 2" id="KW-0732">Signal</keyword>
<dbReference type="GO" id="GO:0001709">
    <property type="term" value="P:cell fate determination"/>
    <property type="evidence" value="ECO:0007669"/>
    <property type="project" value="TreeGrafter"/>
</dbReference>
<dbReference type="AlphaFoldDB" id="A0A9D5A4A0"/>
<evidence type="ECO:0000313" key="3">
    <source>
        <dbReference type="EMBL" id="KAI5394656.1"/>
    </source>
</evidence>
<evidence type="ECO:0000313" key="4">
    <source>
        <dbReference type="Proteomes" id="UP001058974"/>
    </source>
</evidence>
<dbReference type="PANTHER" id="PTHR33184">
    <property type="entry name" value="PROTEIN TAPETUM DETERMINANT 1-LIKE-RELATED"/>
    <property type="match status" value="1"/>
</dbReference>
<evidence type="ECO:0000256" key="2">
    <source>
        <dbReference type="SAM" id="SignalP"/>
    </source>
</evidence>
<proteinExistence type="predicted"/>
<feature type="chain" id="PRO_5039704262" evidence="2">
    <location>
        <begin position="25"/>
        <end position="128"/>
    </location>
</feature>
<dbReference type="EMBL" id="JAMSHJ010000006">
    <property type="protein sequence ID" value="KAI5394656.1"/>
    <property type="molecule type" value="Genomic_DNA"/>
</dbReference>
<dbReference type="Proteomes" id="UP001058974">
    <property type="component" value="Chromosome 6"/>
</dbReference>
<protein>
    <submittedName>
        <fullName evidence="3">Uncharacterized protein</fullName>
    </submittedName>
</protein>
<dbReference type="Gramene" id="Psat06G0133400-T1">
    <property type="protein sequence ID" value="KAI5394656.1"/>
    <property type="gene ID" value="KIW84_061334"/>
</dbReference>
<comment type="caution">
    <text evidence="3">The sequence shown here is derived from an EMBL/GenBank/DDBJ whole genome shotgun (WGS) entry which is preliminary data.</text>
</comment>
<gene>
    <name evidence="3" type="ORF">KIW84_061334</name>
</gene>